<dbReference type="EMBL" id="BAAAZR010000001">
    <property type="protein sequence ID" value="GAA3792863.1"/>
    <property type="molecule type" value="Genomic_DNA"/>
</dbReference>
<dbReference type="RefSeq" id="WP_344934747.1">
    <property type="nucleotide sequence ID" value="NZ_BAAAZR010000001.1"/>
</dbReference>
<name>A0ABP7HHY7_9ACTN</name>
<sequence>MAGVLVLLGSATRVPELAWLSLPLMPVYLLLALPLGALAGRLARVPRPGRTAFHGWLLALVVGEVLAWLPSGYDGGARAVVVGPFLALFALPVMLAVVAGLTTRGRGDTRAVRDPLDPRSGP</sequence>
<organism evidence="2 3">
    <name type="scientific">Sphaerisporangium flaviroseum</name>
    <dbReference type="NCBI Taxonomy" id="509199"/>
    <lineage>
        <taxon>Bacteria</taxon>
        <taxon>Bacillati</taxon>
        <taxon>Actinomycetota</taxon>
        <taxon>Actinomycetes</taxon>
        <taxon>Streptosporangiales</taxon>
        <taxon>Streptosporangiaceae</taxon>
        <taxon>Sphaerisporangium</taxon>
    </lineage>
</organism>
<proteinExistence type="predicted"/>
<evidence type="ECO:0008006" key="4">
    <source>
        <dbReference type="Google" id="ProtNLM"/>
    </source>
</evidence>
<protein>
    <recommendedName>
        <fullName evidence="4">Apolipoprotein N-acyltransferase</fullName>
    </recommendedName>
</protein>
<feature type="transmembrane region" description="Helical" evidence="1">
    <location>
        <begin position="81"/>
        <end position="101"/>
    </location>
</feature>
<keyword evidence="3" id="KW-1185">Reference proteome</keyword>
<gene>
    <name evidence="2" type="ORF">GCM10022226_10150</name>
</gene>
<keyword evidence="1" id="KW-0472">Membrane</keyword>
<accession>A0ABP7HHY7</accession>
<comment type="caution">
    <text evidence="2">The sequence shown here is derived from an EMBL/GenBank/DDBJ whole genome shotgun (WGS) entry which is preliminary data.</text>
</comment>
<keyword evidence="1" id="KW-0812">Transmembrane</keyword>
<evidence type="ECO:0000313" key="3">
    <source>
        <dbReference type="Proteomes" id="UP001500888"/>
    </source>
</evidence>
<feature type="transmembrane region" description="Helical" evidence="1">
    <location>
        <begin position="51"/>
        <end position="69"/>
    </location>
</feature>
<dbReference type="Proteomes" id="UP001500888">
    <property type="component" value="Unassembled WGS sequence"/>
</dbReference>
<feature type="transmembrane region" description="Helical" evidence="1">
    <location>
        <begin position="17"/>
        <end position="39"/>
    </location>
</feature>
<reference evidence="3" key="1">
    <citation type="journal article" date="2019" name="Int. J. Syst. Evol. Microbiol.">
        <title>The Global Catalogue of Microorganisms (GCM) 10K type strain sequencing project: providing services to taxonomists for standard genome sequencing and annotation.</title>
        <authorList>
            <consortium name="The Broad Institute Genomics Platform"/>
            <consortium name="The Broad Institute Genome Sequencing Center for Infectious Disease"/>
            <person name="Wu L."/>
            <person name="Ma J."/>
        </authorList>
    </citation>
    <scope>NUCLEOTIDE SEQUENCE [LARGE SCALE GENOMIC DNA]</scope>
    <source>
        <strain evidence="3">JCM 16908</strain>
    </source>
</reference>
<keyword evidence="1" id="KW-1133">Transmembrane helix</keyword>
<evidence type="ECO:0000313" key="2">
    <source>
        <dbReference type="EMBL" id="GAA3792863.1"/>
    </source>
</evidence>
<evidence type="ECO:0000256" key="1">
    <source>
        <dbReference type="SAM" id="Phobius"/>
    </source>
</evidence>